<comment type="subcellular location">
    <subcellularLocation>
        <location evidence="1 15">Cytoplasm</location>
    </subcellularLocation>
</comment>
<dbReference type="EC" id="3.2.1.141" evidence="4 13"/>
<keyword evidence="7 14" id="KW-0378">Hydrolase</keyword>
<sequence length="600" mass="67644">MNAANDRKWGVQRNRSGDTDFRIWAPSSATVKLWLNDAQFDMQEIDDGWHHITKPTQIGDCYCFVLADGQRVPDPAAHQQQEGVLGPSLIVNHDFAWKNQEWRGRPWHEAIVYELHVGTFTPEGTFAAAGEKLEYLADTGITVVELMPLATFAGNRGWGYDGVLQFSPQRDYGSPDELKAFIDKAHGYGLMVLLDVVYNHFGPAGNALQAYVPAFFKKDATPWGPAPDFNRSVVRSFFLQNAFHWLQTYRFDGLRIDAADHLAGGDGEVDFLTELAREVKRTITGRHVHLVIEDARNAASPMTPSADGAVLIDAEWNDDFHHVIHVATTNEDGGIYGDFATRPYDKLRRSLATGFVYQGEPRPSRDFASSGEPSGHLPPQRFVNFLHNHDQAGNRLCGERLRALIPPPLFETLEAILLLCPQTPLIFMGDDHGTTNPFFFFSDHPDHDREQEIKNRLKQAEMFQGKLSPNVLEMVRDPNDPCTMRLSTLNWQQAESSDGQLARARMTALLAKRRRHIWPLLCTQFEKGVSLDCEPQSLAIDWYFKTGRLEMRANLSADKCELPPVKGDILHRHGDIDNTRYEGYAAQFAIDTHHSVQTSP</sequence>
<name>A0AAE6BJI1_AGRTU</name>
<evidence type="ECO:0000256" key="2">
    <source>
        <dbReference type="ARBA" id="ARBA00005199"/>
    </source>
</evidence>
<evidence type="ECO:0000256" key="13">
    <source>
        <dbReference type="NCBIfam" id="TIGR02402"/>
    </source>
</evidence>
<feature type="domain" description="Glycosyl hydrolase family 13 catalytic" evidence="17">
    <location>
        <begin position="89"/>
        <end position="460"/>
    </location>
</feature>
<dbReference type="SUPFAM" id="SSF81296">
    <property type="entry name" value="E set domains"/>
    <property type="match status" value="1"/>
</dbReference>
<evidence type="ECO:0000256" key="9">
    <source>
        <dbReference type="ARBA" id="ARBA00023295"/>
    </source>
</evidence>
<dbReference type="AlphaFoldDB" id="A0AAE6BJI1"/>
<dbReference type="PANTHER" id="PTHR43651:SF11">
    <property type="entry name" value="MALTO-OLIGOSYLTREHALOSE TREHALOHYDROLASE"/>
    <property type="match status" value="1"/>
</dbReference>
<organism evidence="18 19">
    <name type="scientific">Agrobacterium tumefaciens</name>
    <dbReference type="NCBI Taxonomy" id="358"/>
    <lineage>
        <taxon>Bacteria</taxon>
        <taxon>Pseudomonadati</taxon>
        <taxon>Pseudomonadota</taxon>
        <taxon>Alphaproteobacteria</taxon>
        <taxon>Hyphomicrobiales</taxon>
        <taxon>Rhizobiaceae</taxon>
        <taxon>Rhizobium/Agrobacterium group</taxon>
        <taxon>Agrobacterium</taxon>
        <taxon>Agrobacterium tumefaciens complex</taxon>
    </lineage>
</organism>
<evidence type="ECO:0000256" key="1">
    <source>
        <dbReference type="ARBA" id="ARBA00004496"/>
    </source>
</evidence>
<feature type="site" description="Transition state stabilizer" evidence="16">
    <location>
        <position position="390"/>
    </location>
</feature>
<comment type="similarity">
    <text evidence="3 14">Belongs to the glycosyl hydrolase 13 family.</text>
</comment>
<dbReference type="SMART" id="SM00642">
    <property type="entry name" value="Aamy"/>
    <property type="match status" value="1"/>
</dbReference>
<evidence type="ECO:0000256" key="16">
    <source>
        <dbReference type="PIRSR" id="PIRSR006337-3"/>
    </source>
</evidence>
<dbReference type="GO" id="GO:0033942">
    <property type="term" value="F:4-alpha-D-(1-&gt;4)-alpha-D-glucanotrehalose trehalohydrolase activity"/>
    <property type="evidence" value="ECO:0007669"/>
    <property type="project" value="UniProtKB-EC"/>
</dbReference>
<dbReference type="PANTHER" id="PTHR43651">
    <property type="entry name" value="1,4-ALPHA-GLUCAN-BRANCHING ENZYME"/>
    <property type="match status" value="1"/>
</dbReference>
<dbReference type="PIRSF" id="PIRSF006337">
    <property type="entry name" value="Trehalose_TreZ"/>
    <property type="match status" value="1"/>
</dbReference>
<keyword evidence="18" id="KW-0614">Plasmid</keyword>
<dbReference type="InterPro" id="IPR013780">
    <property type="entry name" value="Glyco_hydro_b"/>
</dbReference>
<evidence type="ECO:0000256" key="4">
    <source>
        <dbReference type="ARBA" id="ARBA00012268"/>
    </source>
</evidence>
<dbReference type="EMBL" id="CP039899">
    <property type="protein sequence ID" value="QCL82454.1"/>
    <property type="molecule type" value="Genomic_DNA"/>
</dbReference>
<dbReference type="InterPro" id="IPR017853">
    <property type="entry name" value="GH"/>
</dbReference>
<keyword evidence="6" id="KW-0963">Cytoplasm</keyword>
<feature type="active site" description="Proton donor" evidence="15">
    <location>
        <position position="293"/>
    </location>
</feature>
<evidence type="ECO:0000313" key="19">
    <source>
        <dbReference type="Proteomes" id="UP000298579"/>
    </source>
</evidence>
<gene>
    <name evidence="18" type="primary">treZ</name>
    <name evidence="18" type="ORF">CFBP5877_25360</name>
</gene>
<dbReference type="InterPro" id="IPR012768">
    <property type="entry name" value="Trehalose_TreZ"/>
</dbReference>
<dbReference type="Gene3D" id="1.10.10.760">
    <property type="entry name" value="E-set domains of sugar-utilizing enzymes"/>
    <property type="match status" value="1"/>
</dbReference>
<dbReference type="SUPFAM" id="SSF51445">
    <property type="entry name" value="(Trans)glycosidases"/>
    <property type="match status" value="1"/>
</dbReference>
<proteinExistence type="inferred from homology"/>
<dbReference type="Pfam" id="PF00128">
    <property type="entry name" value="Alpha-amylase"/>
    <property type="match status" value="1"/>
</dbReference>
<evidence type="ECO:0000256" key="5">
    <source>
        <dbReference type="ARBA" id="ARBA00015938"/>
    </source>
</evidence>
<evidence type="ECO:0000256" key="3">
    <source>
        <dbReference type="ARBA" id="ARBA00008061"/>
    </source>
</evidence>
<dbReference type="InterPro" id="IPR006047">
    <property type="entry name" value="GH13_cat_dom"/>
</dbReference>
<feature type="active site" description="Nucleophile" evidence="15">
    <location>
        <position position="257"/>
    </location>
</feature>
<dbReference type="Proteomes" id="UP000298579">
    <property type="component" value="Plasmid pAtCFBP5877a"/>
</dbReference>
<dbReference type="InterPro" id="IPR044901">
    <property type="entry name" value="Trehalose_TreZ_E-set_sf"/>
</dbReference>
<evidence type="ECO:0000256" key="7">
    <source>
        <dbReference type="ARBA" id="ARBA00022801"/>
    </source>
</evidence>
<dbReference type="NCBIfam" id="TIGR02402">
    <property type="entry name" value="trehalose_TreZ"/>
    <property type="match status" value="1"/>
</dbReference>
<dbReference type="InterPro" id="IPR022567">
    <property type="entry name" value="DUF3459"/>
</dbReference>
<dbReference type="Gene3D" id="3.20.20.80">
    <property type="entry name" value="Glycosidases"/>
    <property type="match status" value="1"/>
</dbReference>
<reference evidence="18 19" key="1">
    <citation type="submission" date="2019-04" db="EMBL/GenBank/DDBJ databases">
        <title>Complete genome sequence of Agrobacterium tumefaciens CFBP5877.</title>
        <authorList>
            <person name="Huang Y.-Y."/>
            <person name="Chiang H.-Y."/>
            <person name="Chou L."/>
            <person name="Lai E.-M."/>
            <person name="Kuo C.-H."/>
        </authorList>
    </citation>
    <scope>NUCLEOTIDE SEQUENCE [LARGE SCALE GENOMIC DNA]</scope>
    <source>
        <strain evidence="18 19">CFBP5877</strain>
        <plasmid evidence="19">patcfbp5877a</plasmid>
    </source>
</reference>
<comment type="pathway">
    <text evidence="2 14">Glycan biosynthesis; trehalose biosynthesis.</text>
</comment>
<dbReference type="InterPro" id="IPR014756">
    <property type="entry name" value="Ig_E-set"/>
</dbReference>
<dbReference type="RefSeq" id="WP_080830483.1">
    <property type="nucleotide sequence ID" value="NZ_CP039890.1"/>
</dbReference>
<dbReference type="GO" id="GO:0005737">
    <property type="term" value="C:cytoplasm"/>
    <property type="evidence" value="ECO:0007669"/>
    <property type="project" value="UniProtKB-SubCell"/>
</dbReference>
<evidence type="ECO:0000259" key="17">
    <source>
        <dbReference type="SMART" id="SM00642"/>
    </source>
</evidence>
<dbReference type="InterPro" id="IPR013783">
    <property type="entry name" value="Ig-like_fold"/>
</dbReference>
<dbReference type="Gene3D" id="2.60.40.10">
    <property type="entry name" value="Immunoglobulins"/>
    <property type="match status" value="1"/>
</dbReference>
<evidence type="ECO:0000256" key="12">
    <source>
        <dbReference type="ARBA" id="ARBA00034013"/>
    </source>
</evidence>
<dbReference type="CDD" id="cd11325">
    <property type="entry name" value="AmyAc_GTHase"/>
    <property type="match status" value="1"/>
</dbReference>
<evidence type="ECO:0000256" key="15">
    <source>
        <dbReference type="PIRSR" id="PIRSR006337-1"/>
    </source>
</evidence>
<dbReference type="Pfam" id="PF11941">
    <property type="entry name" value="DUF3459"/>
    <property type="match status" value="1"/>
</dbReference>
<dbReference type="GO" id="GO:0005992">
    <property type="term" value="P:trehalose biosynthetic process"/>
    <property type="evidence" value="ECO:0007669"/>
    <property type="project" value="UniProtKB-UniRule"/>
</dbReference>
<keyword evidence="9 14" id="KW-0326">Glycosidase</keyword>
<dbReference type="Gene3D" id="2.60.40.1180">
    <property type="entry name" value="Golgi alpha-mannosidase II"/>
    <property type="match status" value="1"/>
</dbReference>
<comment type="catalytic activity">
    <reaction evidence="12 14">
        <text>hydrolysis of (1-&gt;4)-alpha-D-glucosidic linkage in 4-alpha-D-[(1-&gt;4)-alpha-D-glucanosyl]n trehalose to yield trehalose and (1-&gt;4)-alpha-D-glucan.</text>
        <dbReference type="EC" id="3.2.1.141"/>
    </reaction>
</comment>
<evidence type="ECO:0000256" key="14">
    <source>
        <dbReference type="PIRNR" id="PIRNR006337"/>
    </source>
</evidence>
<keyword evidence="8" id="KW-0119">Carbohydrate metabolism</keyword>
<dbReference type="CDD" id="cd02853">
    <property type="entry name" value="E_set_MTHase_like_N"/>
    <property type="match status" value="1"/>
</dbReference>
<protein>
    <recommendedName>
        <fullName evidence="5 13">Malto-oligosyltrehalose trehalohydrolase</fullName>
        <shortName evidence="14">MTHase</shortName>
        <ecNumber evidence="4 13">3.2.1.141</ecNumber>
    </recommendedName>
    <alternativeName>
        <fullName evidence="11 14">4-alpha-D-((1-&gt;4)-alpha-D-glucano)trehalose trehalohydrolase</fullName>
    </alternativeName>
    <alternativeName>
        <fullName evidence="10 14">Maltooligosyl trehalose trehalohydrolase</fullName>
    </alternativeName>
</protein>
<evidence type="ECO:0000256" key="10">
    <source>
        <dbReference type="ARBA" id="ARBA00032057"/>
    </source>
</evidence>
<evidence type="ECO:0000313" key="18">
    <source>
        <dbReference type="EMBL" id="QCL82454.1"/>
    </source>
</evidence>
<evidence type="ECO:0000256" key="11">
    <source>
        <dbReference type="ARBA" id="ARBA00033284"/>
    </source>
</evidence>
<geneLocation type="plasmid" evidence="19">
    <name>patcfbp5877a</name>
</geneLocation>
<accession>A0AAE6BJI1</accession>
<evidence type="ECO:0000256" key="6">
    <source>
        <dbReference type="ARBA" id="ARBA00022490"/>
    </source>
</evidence>
<evidence type="ECO:0000256" key="8">
    <source>
        <dbReference type="ARBA" id="ARBA00023277"/>
    </source>
</evidence>